<dbReference type="EMBL" id="MWDB01000039">
    <property type="protein sequence ID" value="OQB40581.1"/>
    <property type="molecule type" value="Genomic_DNA"/>
</dbReference>
<accession>A0A1V5ZK73</accession>
<dbReference type="AlphaFoldDB" id="A0A1V5ZK73"/>
<protein>
    <submittedName>
        <fullName evidence="1">Uncharacterized protein</fullName>
    </submittedName>
</protein>
<proteinExistence type="predicted"/>
<organism evidence="1">
    <name type="scientific">candidate division CPR1 bacterium ADurb.Bin160</name>
    <dbReference type="NCBI Taxonomy" id="1852826"/>
    <lineage>
        <taxon>Bacteria</taxon>
        <taxon>candidate division CPR1</taxon>
    </lineage>
</organism>
<sequence>MSFTERTVFPTPLKFVEMETCVLIGVNYINKDIYYKYKKDFDLIIKLGDLGWNARLTESDLVGLVVDLELREQSKACSINNLTLD</sequence>
<dbReference type="Proteomes" id="UP000485621">
    <property type="component" value="Unassembled WGS sequence"/>
</dbReference>
<reference evidence="1" key="1">
    <citation type="submission" date="2017-02" db="EMBL/GenBank/DDBJ databases">
        <title>Delving into the versatile metabolic prowess of the omnipresent phylum Bacteroidetes.</title>
        <authorList>
            <person name="Nobu M.K."/>
            <person name="Mei R."/>
            <person name="Narihiro T."/>
            <person name="Kuroda K."/>
            <person name="Liu W.-T."/>
        </authorList>
    </citation>
    <scope>NUCLEOTIDE SEQUENCE</scope>
    <source>
        <strain evidence="1">ADurb.Bin160</strain>
    </source>
</reference>
<gene>
    <name evidence="1" type="ORF">BWY04_01286</name>
</gene>
<evidence type="ECO:0000313" key="1">
    <source>
        <dbReference type="EMBL" id="OQB40581.1"/>
    </source>
</evidence>
<comment type="caution">
    <text evidence="1">The sequence shown here is derived from an EMBL/GenBank/DDBJ whole genome shotgun (WGS) entry which is preliminary data.</text>
</comment>
<name>A0A1V5ZK73_9BACT</name>